<comment type="caution">
    <text evidence="1">The sequence shown here is derived from an EMBL/GenBank/DDBJ whole genome shotgun (WGS) entry which is preliminary data.</text>
</comment>
<evidence type="ECO:0000313" key="1">
    <source>
        <dbReference type="EMBL" id="KAF5176386.1"/>
    </source>
</evidence>
<dbReference type="Proteomes" id="UP000554482">
    <property type="component" value="Unassembled WGS sequence"/>
</dbReference>
<proteinExistence type="predicted"/>
<gene>
    <name evidence="1" type="ORF">FRX31_034027</name>
</gene>
<dbReference type="EMBL" id="JABWDY010042817">
    <property type="protein sequence ID" value="KAF5176386.1"/>
    <property type="molecule type" value="Genomic_DNA"/>
</dbReference>
<reference evidence="1 2" key="1">
    <citation type="submission" date="2020-06" db="EMBL/GenBank/DDBJ databases">
        <title>Transcriptomic and genomic resources for Thalictrum thalictroides and T. hernandezii: Facilitating candidate gene discovery in an emerging model plant lineage.</title>
        <authorList>
            <person name="Arias T."/>
            <person name="Riano-Pachon D.M."/>
            <person name="Di Stilio V.S."/>
        </authorList>
    </citation>
    <scope>NUCLEOTIDE SEQUENCE [LARGE SCALE GENOMIC DNA]</scope>
    <source>
        <strain evidence="2">cv. WT478/WT964</strain>
        <tissue evidence="1">Leaves</tissue>
    </source>
</reference>
<name>A0A7J6UUX9_THATH</name>
<sequence>MAVTAVVAAYAFATQKYCCVKGLEGVLCMSERGSVHHWEDGKLCLVWIDTLRDLDGGTSRFIRATFEVFIFRKNLPISFFAENISSRSNVAHGAEGYGCIAL</sequence>
<keyword evidence="2" id="KW-1185">Reference proteome</keyword>
<organism evidence="1 2">
    <name type="scientific">Thalictrum thalictroides</name>
    <name type="common">Rue-anemone</name>
    <name type="synonym">Anemone thalictroides</name>
    <dbReference type="NCBI Taxonomy" id="46969"/>
    <lineage>
        <taxon>Eukaryota</taxon>
        <taxon>Viridiplantae</taxon>
        <taxon>Streptophyta</taxon>
        <taxon>Embryophyta</taxon>
        <taxon>Tracheophyta</taxon>
        <taxon>Spermatophyta</taxon>
        <taxon>Magnoliopsida</taxon>
        <taxon>Ranunculales</taxon>
        <taxon>Ranunculaceae</taxon>
        <taxon>Thalictroideae</taxon>
        <taxon>Thalictrum</taxon>
    </lineage>
</organism>
<evidence type="ECO:0000313" key="2">
    <source>
        <dbReference type="Proteomes" id="UP000554482"/>
    </source>
</evidence>
<dbReference type="AlphaFoldDB" id="A0A7J6UUX9"/>
<protein>
    <submittedName>
        <fullName evidence="1">Uncharacterized protein</fullName>
    </submittedName>
</protein>
<accession>A0A7J6UUX9</accession>